<dbReference type="WBParaSite" id="mrna-Wban_05945">
    <property type="protein sequence ID" value="mrna-Wban_05945"/>
    <property type="gene ID" value="Wban_05945"/>
</dbReference>
<dbReference type="PANTHER" id="PTHR22955">
    <property type="entry name" value="RETROTRANSPOSON"/>
    <property type="match status" value="1"/>
</dbReference>
<accession>A0AAF5PUB8</accession>
<protein>
    <submittedName>
        <fullName evidence="2">Uncharacterized protein</fullName>
    </submittedName>
</protein>
<dbReference type="InterPro" id="IPR008042">
    <property type="entry name" value="Retrotrans_Pao"/>
</dbReference>
<evidence type="ECO:0000313" key="2">
    <source>
        <dbReference type="WBParaSite" id="mrna-Wban_05945"/>
    </source>
</evidence>
<organism evidence="1 2">
    <name type="scientific">Wuchereria bancrofti</name>
    <dbReference type="NCBI Taxonomy" id="6293"/>
    <lineage>
        <taxon>Eukaryota</taxon>
        <taxon>Metazoa</taxon>
        <taxon>Ecdysozoa</taxon>
        <taxon>Nematoda</taxon>
        <taxon>Chromadorea</taxon>
        <taxon>Rhabditida</taxon>
        <taxon>Spirurina</taxon>
        <taxon>Spiruromorpha</taxon>
        <taxon>Filarioidea</taxon>
        <taxon>Onchocercidae</taxon>
        <taxon>Wuchereria</taxon>
    </lineage>
</organism>
<reference evidence="1" key="1">
    <citation type="submission" date="2015-03" db="EMBL/GenBank/DDBJ databases">
        <title>Wuchereria bancrofti Genome Sequencing Papua New Guinea Strain.</title>
        <authorList>
            <person name="Small S.T."/>
            <person name="Serre D."/>
            <person name="Zimmerman P.A."/>
        </authorList>
    </citation>
    <scope>NUCLEOTIDE SEQUENCE [LARGE SCALE GENOMIC DNA]</scope>
    <source>
        <strain evidence="1">pt0022</strain>
    </source>
</reference>
<evidence type="ECO:0000313" key="1">
    <source>
        <dbReference type="Proteomes" id="UP000093561"/>
    </source>
</evidence>
<dbReference type="AlphaFoldDB" id="A0AAF5PUB8"/>
<name>A0AAF5PUB8_WUCBA</name>
<dbReference type="Pfam" id="PF05380">
    <property type="entry name" value="Peptidase_A17"/>
    <property type="match status" value="1"/>
</dbReference>
<proteinExistence type="predicted"/>
<dbReference type="PANTHER" id="PTHR22955:SF77">
    <property type="entry name" value="ASPARTIC PUTATIVE DOMAIN-CONTAINING PROTEIN-RELATED"/>
    <property type="match status" value="1"/>
</dbReference>
<reference evidence="1" key="2">
    <citation type="journal article" date="2016" name="Mol. Ecol.">
        <title>Population genomics of the filarial nematode parasite Wuchereria bancrofti from mosquitoes.</title>
        <authorList>
            <person name="Small S.T."/>
            <person name="Reimer L.J."/>
            <person name="Tisch D.J."/>
            <person name="King C.L."/>
            <person name="Christensen B.M."/>
            <person name="Siba P.M."/>
            <person name="Kazura J.W."/>
            <person name="Serre D."/>
            <person name="Zimmerman P.A."/>
        </authorList>
    </citation>
    <scope>NUCLEOTIDE SEQUENCE</scope>
    <source>
        <strain evidence="1">pt0022</strain>
    </source>
</reference>
<dbReference type="Proteomes" id="UP000093561">
    <property type="component" value="Unassembled WGS sequence"/>
</dbReference>
<reference evidence="2" key="3">
    <citation type="submission" date="2024-02" db="UniProtKB">
        <authorList>
            <consortium name="WormBaseParasite"/>
        </authorList>
    </citation>
    <scope>IDENTIFICATION</scope>
    <source>
        <strain evidence="2">pt0022</strain>
    </source>
</reference>
<sequence>MNVEETRKKSSPSYLIRKNLQYLENTAKKAVEQGIELCGKKPPVELNYEETTEWLKQQKSDVGKQIIVLDGIISKANNLEKLKGLLRSLGEWENDLHYTKNIEPEEMRRCMELEKAFRQQNVIKVSRWTPQECSEIHIFVDTSQRAVGLAVYSRRSNSTPGEPKLIYGKTRIDEIKRSEDIEFRHARSACNPADLASRGLLSEKLRESSLWWNGPSWLSKPKERWPEDEIMEENIMKMCMAMGLMEEETIQSEQVCTTLVDVARFSSLRKLMRTILYVLRFIAKVSREKIRSLIGFSKENFTSKEYDRATQLIVKMAQLNTTRKEIEHWGPEWNLEMCLKA</sequence>